<name>A0A182SB05_9DIPT</name>
<protein>
    <submittedName>
        <fullName evidence="2">Uncharacterized protein</fullName>
    </submittedName>
</protein>
<feature type="compositionally biased region" description="Basic and acidic residues" evidence="1">
    <location>
        <begin position="11"/>
        <end position="21"/>
    </location>
</feature>
<sequence>MGKGVQPRHTRKEDKKPKPDDAISPVEPRATDFHGNKGQLPDGERGRLATHSRTSHRAIHEYLESHNTRNMLEQLQGKLNTLLEQRSEQQEQASQRIPTAGHPFVKEPGPSATELEKNIAILKADLNGYLCTMNQKNEN</sequence>
<reference evidence="2" key="2">
    <citation type="submission" date="2020-05" db="UniProtKB">
        <authorList>
            <consortium name="EnsemblMetazoa"/>
        </authorList>
    </citation>
    <scope>IDENTIFICATION</scope>
    <source>
        <strain evidence="2">maculatus3</strain>
    </source>
</reference>
<reference evidence="3" key="1">
    <citation type="submission" date="2013-09" db="EMBL/GenBank/DDBJ databases">
        <title>The Genome Sequence of Anopheles maculatus species B.</title>
        <authorList>
            <consortium name="The Broad Institute Genomics Platform"/>
            <person name="Neafsey D.E."/>
            <person name="Besansky N."/>
            <person name="Howell P."/>
            <person name="Walton C."/>
            <person name="Young S.K."/>
            <person name="Zeng Q."/>
            <person name="Gargeya S."/>
            <person name="Fitzgerald M."/>
            <person name="Haas B."/>
            <person name="Abouelleil A."/>
            <person name="Allen A.W."/>
            <person name="Alvarado L."/>
            <person name="Arachchi H.M."/>
            <person name="Berlin A.M."/>
            <person name="Chapman S.B."/>
            <person name="Gainer-Dewar J."/>
            <person name="Goldberg J."/>
            <person name="Griggs A."/>
            <person name="Gujja S."/>
            <person name="Hansen M."/>
            <person name="Howarth C."/>
            <person name="Imamovic A."/>
            <person name="Ireland A."/>
            <person name="Larimer J."/>
            <person name="McCowan C."/>
            <person name="Murphy C."/>
            <person name="Pearson M."/>
            <person name="Poon T.W."/>
            <person name="Priest M."/>
            <person name="Roberts A."/>
            <person name="Saif S."/>
            <person name="Shea T."/>
            <person name="Sisk P."/>
            <person name="Sykes S."/>
            <person name="Wortman J."/>
            <person name="Nusbaum C."/>
            <person name="Birren B."/>
        </authorList>
    </citation>
    <scope>NUCLEOTIDE SEQUENCE [LARGE SCALE GENOMIC DNA]</scope>
    <source>
        <strain evidence="3">maculatus3</strain>
    </source>
</reference>
<dbReference type="Proteomes" id="UP000075901">
    <property type="component" value="Unassembled WGS sequence"/>
</dbReference>
<keyword evidence="3" id="KW-1185">Reference proteome</keyword>
<evidence type="ECO:0000256" key="1">
    <source>
        <dbReference type="SAM" id="MobiDB-lite"/>
    </source>
</evidence>
<evidence type="ECO:0000313" key="3">
    <source>
        <dbReference type="Proteomes" id="UP000075901"/>
    </source>
</evidence>
<evidence type="ECO:0000313" key="2">
    <source>
        <dbReference type="EnsemblMetazoa" id="AMAM003186-PA"/>
    </source>
</evidence>
<accession>A0A182SB05</accession>
<feature type="region of interest" description="Disordered" evidence="1">
    <location>
        <begin position="85"/>
        <end position="110"/>
    </location>
</feature>
<feature type="region of interest" description="Disordered" evidence="1">
    <location>
        <begin position="1"/>
        <end position="56"/>
    </location>
</feature>
<dbReference type="EnsemblMetazoa" id="AMAM003186-RA">
    <property type="protein sequence ID" value="AMAM003186-PA"/>
    <property type="gene ID" value="AMAM003186"/>
</dbReference>
<organism evidence="2 3">
    <name type="scientific">Anopheles maculatus</name>
    <dbReference type="NCBI Taxonomy" id="74869"/>
    <lineage>
        <taxon>Eukaryota</taxon>
        <taxon>Metazoa</taxon>
        <taxon>Ecdysozoa</taxon>
        <taxon>Arthropoda</taxon>
        <taxon>Hexapoda</taxon>
        <taxon>Insecta</taxon>
        <taxon>Pterygota</taxon>
        <taxon>Neoptera</taxon>
        <taxon>Endopterygota</taxon>
        <taxon>Diptera</taxon>
        <taxon>Nematocera</taxon>
        <taxon>Culicoidea</taxon>
        <taxon>Culicidae</taxon>
        <taxon>Anophelinae</taxon>
        <taxon>Anopheles</taxon>
        <taxon>Anopheles maculatus group</taxon>
    </lineage>
</organism>
<feature type="compositionally biased region" description="Basic residues" evidence="1">
    <location>
        <begin position="1"/>
        <end position="10"/>
    </location>
</feature>
<dbReference type="VEuPathDB" id="VectorBase:AMAM003186"/>
<dbReference type="AlphaFoldDB" id="A0A182SB05"/>
<proteinExistence type="predicted"/>